<dbReference type="PANTHER" id="PTHR33908:SF11">
    <property type="entry name" value="MEMBRANE PROTEIN"/>
    <property type="match status" value="1"/>
</dbReference>
<dbReference type="GeneID" id="71926778"/>
<dbReference type="KEGG" id="haad:MW046_01985"/>
<dbReference type="RefSeq" id="WP_247993897.1">
    <property type="nucleotide sequence ID" value="NZ_CP096019.1"/>
</dbReference>
<reference evidence="12" key="1">
    <citation type="submission" date="2022-04" db="EMBL/GenBank/DDBJ databases">
        <title>Halocatena sp. nov., isolated from a salt lake.</title>
        <authorList>
            <person name="Cui H.-L."/>
        </authorList>
    </citation>
    <scope>NUCLEOTIDE SEQUENCE</scope>
    <source>
        <strain evidence="12">AD-1</strain>
    </source>
</reference>
<feature type="transmembrane region" description="Helical" evidence="9">
    <location>
        <begin position="309"/>
        <end position="329"/>
    </location>
</feature>
<feature type="transmembrane region" description="Helical" evidence="9">
    <location>
        <begin position="183"/>
        <end position="200"/>
    </location>
</feature>
<keyword evidence="3 12" id="KW-0328">Glycosyltransferase</keyword>
<gene>
    <name evidence="12" type="ORF">MW046_01985</name>
</gene>
<evidence type="ECO:0000256" key="6">
    <source>
        <dbReference type="ARBA" id="ARBA00022989"/>
    </source>
</evidence>
<evidence type="ECO:0000256" key="9">
    <source>
        <dbReference type="SAM" id="Phobius"/>
    </source>
</evidence>
<dbReference type="GO" id="GO:0008610">
    <property type="term" value="P:lipid biosynthetic process"/>
    <property type="evidence" value="ECO:0007669"/>
    <property type="project" value="UniProtKB-ARBA"/>
</dbReference>
<protein>
    <submittedName>
        <fullName evidence="12">Glycosyltransferase family 39 protein</fullName>
        <ecNumber evidence="12">2.4.-.-</ecNumber>
    </submittedName>
</protein>
<keyword evidence="6 9" id="KW-1133">Transmembrane helix</keyword>
<dbReference type="InterPro" id="IPR038731">
    <property type="entry name" value="RgtA/B/C-like"/>
</dbReference>
<organism evidence="12 13">
    <name type="scientific">Halocatena salina</name>
    <dbReference type="NCBI Taxonomy" id="2934340"/>
    <lineage>
        <taxon>Archaea</taxon>
        <taxon>Methanobacteriati</taxon>
        <taxon>Methanobacteriota</taxon>
        <taxon>Stenosarchaea group</taxon>
        <taxon>Halobacteria</taxon>
        <taxon>Halobacteriales</taxon>
        <taxon>Natronomonadaceae</taxon>
        <taxon>Halocatena</taxon>
    </lineage>
</organism>
<evidence type="ECO:0000259" key="11">
    <source>
        <dbReference type="Pfam" id="PF25230"/>
    </source>
</evidence>
<dbReference type="EC" id="2.4.-.-" evidence="12"/>
<keyword evidence="13" id="KW-1185">Reference proteome</keyword>
<evidence type="ECO:0000256" key="4">
    <source>
        <dbReference type="ARBA" id="ARBA00022679"/>
    </source>
</evidence>
<dbReference type="InterPro" id="IPR057168">
    <property type="entry name" value="DUF7846"/>
</dbReference>
<dbReference type="AlphaFoldDB" id="A0A8U0A255"/>
<feature type="transmembrane region" description="Helical" evidence="9">
    <location>
        <begin position="423"/>
        <end position="441"/>
    </location>
</feature>
<evidence type="ECO:0000256" key="8">
    <source>
        <dbReference type="SAM" id="MobiDB-lite"/>
    </source>
</evidence>
<sequence length="735" mass="80802">MSSTVTWEARMESKRAFRVGIAALSVLGGIVVFLIAHDLLPYLSSNHDEGVYLQQAAMLLEGNLWLTSVVPDAVRPWFFVQDGQRLYPKYTPVAALMYAPGVMVGMPRIILGLIAAGNIALVGTLASEVFDRQTGILAAGFALITPFFLFISATFMAYAPTTLLNLLFALGYVRMFRRESKRYAVLAGIAIGLAFFSRSYTAVLFAFPFVVHAATVVGQDLYQRSFWTPTIQREAIIGVLGIVGVGVALAYNHVMTGDALVFPYQAFAPLDGLGFGDRKLRGREIEYTIELAWRANKHLIAELFTRWTAAPPLGSLLAAIGVFAFVLGYRQRRTARLSDRTLGIILLGTGLSILLGNIYFWGTFNTLGAVANPTDGFMSRFGPFYHFDLVLPLSVFGSAGMLWLGRTLRSHLSRQFSSQQIRVLFLVLMAISALVGASAEYSRMDTAIEKHASTTEQQRSVAAPFENRTFENALVLMPTTYGPWLSHPFQQLRNGGSLEKGPVLYAQDRGPGLNFLTLDAYSNRTPYRFTYRGQWPGVVTPHLHPLTVHNDSSHQLTTTVTPVGEVSSVQIRTGNDRVVWEPPVNETERTINGSFDVTWSINGTHATLDSINEMAVAQRSDEYEREPPLNGAALAPSTSQGLSSTSIGINGSTRVTLAITFDRPNGDILTYWYQVDVDPNATNTRILWPNERKICDDARYCGHKGTYIPGEKYPGGAAMNTTYTESSDNRTGTSG</sequence>
<dbReference type="Proteomes" id="UP000831768">
    <property type="component" value="Chromosome"/>
</dbReference>
<comment type="subcellular location">
    <subcellularLocation>
        <location evidence="1">Cell membrane</location>
        <topology evidence="1">Multi-pass membrane protein</topology>
    </subcellularLocation>
</comment>
<feature type="transmembrane region" description="Helical" evidence="9">
    <location>
        <begin position="16"/>
        <end position="36"/>
    </location>
</feature>
<evidence type="ECO:0000256" key="7">
    <source>
        <dbReference type="ARBA" id="ARBA00023136"/>
    </source>
</evidence>
<evidence type="ECO:0000256" key="1">
    <source>
        <dbReference type="ARBA" id="ARBA00004651"/>
    </source>
</evidence>
<accession>A0A8U0A255</accession>
<dbReference type="GO" id="GO:0005886">
    <property type="term" value="C:plasma membrane"/>
    <property type="evidence" value="ECO:0007669"/>
    <property type="project" value="UniProtKB-SubCell"/>
</dbReference>
<feature type="transmembrane region" description="Helical" evidence="9">
    <location>
        <begin position="235"/>
        <end position="254"/>
    </location>
</feature>
<name>A0A8U0A255_9EURY</name>
<feature type="transmembrane region" description="Helical" evidence="9">
    <location>
        <begin position="95"/>
        <end position="122"/>
    </location>
</feature>
<feature type="transmembrane region" description="Helical" evidence="9">
    <location>
        <begin position="384"/>
        <end position="403"/>
    </location>
</feature>
<dbReference type="Pfam" id="PF25230">
    <property type="entry name" value="DUF7846"/>
    <property type="match status" value="1"/>
</dbReference>
<feature type="transmembrane region" description="Helical" evidence="9">
    <location>
        <begin position="341"/>
        <end position="364"/>
    </location>
</feature>
<dbReference type="PANTHER" id="PTHR33908">
    <property type="entry name" value="MANNOSYLTRANSFERASE YKCB-RELATED"/>
    <property type="match status" value="1"/>
</dbReference>
<dbReference type="Pfam" id="PF13231">
    <property type="entry name" value="PMT_2"/>
    <property type="match status" value="1"/>
</dbReference>
<evidence type="ECO:0000256" key="5">
    <source>
        <dbReference type="ARBA" id="ARBA00022692"/>
    </source>
</evidence>
<evidence type="ECO:0000313" key="13">
    <source>
        <dbReference type="Proteomes" id="UP000831768"/>
    </source>
</evidence>
<dbReference type="GO" id="GO:0016763">
    <property type="term" value="F:pentosyltransferase activity"/>
    <property type="evidence" value="ECO:0007669"/>
    <property type="project" value="TreeGrafter"/>
</dbReference>
<keyword evidence="2" id="KW-1003">Cell membrane</keyword>
<feature type="domain" description="Glycosyltransferase RgtA/B/C/D-like" evidence="10">
    <location>
        <begin position="104"/>
        <end position="233"/>
    </location>
</feature>
<evidence type="ECO:0000313" key="12">
    <source>
        <dbReference type="EMBL" id="UPM43230.1"/>
    </source>
</evidence>
<keyword evidence="7 9" id="KW-0472">Membrane</keyword>
<keyword evidence="5 9" id="KW-0812">Transmembrane</keyword>
<feature type="compositionally biased region" description="Polar residues" evidence="8">
    <location>
        <begin position="636"/>
        <end position="645"/>
    </location>
</feature>
<evidence type="ECO:0000256" key="2">
    <source>
        <dbReference type="ARBA" id="ARBA00022475"/>
    </source>
</evidence>
<keyword evidence="4 12" id="KW-0808">Transferase</keyword>
<feature type="transmembrane region" description="Helical" evidence="9">
    <location>
        <begin position="134"/>
        <end position="151"/>
    </location>
</feature>
<feature type="domain" description="DUF7846" evidence="11">
    <location>
        <begin position="473"/>
        <end position="607"/>
    </location>
</feature>
<dbReference type="EMBL" id="CP096019">
    <property type="protein sequence ID" value="UPM43230.1"/>
    <property type="molecule type" value="Genomic_DNA"/>
</dbReference>
<dbReference type="InterPro" id="IPR050297">
    <property type="entry name" value="LipidA_mod_glycosyltrf_83"/>
</dbReference>
<feature type="region of interest" description="Disordered" evidence="8">
    <location>
        <begin position="620"/>
        <end position="645"/>
    </location>
</feature>
<proteinExistence type="predicted"/>
<evidence type="ECO:0000259" key="10">
    <source>
        <dbReference type="Pfam" id="PF13231"/>
    </source>
</evidence>
<evidence type="ECO:0000256" key="3">
    <source>
        <dbReference type="ARBA" id="ARBA00022676"/>
    </source>
</evidence>